<feature type="binding site" evidence="7">
    <location>
        <position position="266"/>
    </location>
    <ligand>
        <name>carbamoyl phosphate</name>
        <dbReference type="ChEBI" id="CHEBI:58228"/>
    </ligand>
</feature>
<dbReference type="UniPathway" id="UPA00070">
    <property type="reaction ID" value="UER00116"/>
</dbReference>
<feature type="binding site" evidence="7">
    <location>
        <position position="172"/>
    </location>
    <ligand>
        <name>L-aspartate</name>
        <dbReference type="ChEBI" id="CHEBI:29991"/>
    </ligand>
</feature>
<dbReference type="Pfam" id="PF00185">
    <property type="entry name" value="OTCace"/>
    <property type="match status" value="1"/>
</dbReference>
<evidence type="ECO:0000256" key="7">
    <source>
        <dbReference type="HAMAP-Rule" id="MF_00001"/>
    </source>
</evidence>
<comment type="function">
    <text evidence="5 7">Catalyzes the condensation of carbamoyl phosphate and aspartate to form carbamoyl aspartate and inorganic phosphate, the committed step in the de novo pyrimidine nucleotide biosynthesis pathway.</text>
</comment>
<evidence type="ECO:0000256" key="6">
    <source>
        <dbReference type="ARBA" id="ARBA00048859"/>
    </source>
</evidence>
<gene>
    <name evidence="7" type="primary">pyrB</name>
    <name evidence="10" type="ORF">BG261_01935</name>
</gene>
<dbReference type="FunFam" id="3.40.50.1370:FF:000011">
    <property type="entry name" value="Aspartate carbamoyltransferase"/>
    <property type="match status" value="1"/>
</dbReference>
<comment type="caution">
    <text evidence="10">The sequence shown here is derived from an EMBL/GenBank/DDBJ whole genome shotgun (WGS) entry which is preliminary data.</text>
</comment>
<evidence type="ECO:0000256" key="3">
    <source>
        <dbReference type="ARBA" id="ARBA00022679"/>
    </source>
</evidence>
<dbReference type="NCBIfam" id="NF002032">
    <property type="entry name" value="PRK00856.1"/>
    <property type="match status" value="1"/>
</dbReference>
<dbReference type="RefSeq" id="WP_070791889.1">
    <property type="nucleotide sequence ID" value="NZ_MKIR01000012.1"/>
</dbReference>
<evidence type="ECO:0000256" key="2">
    <source>
        <dbReference type="ARBA" id="ARBA00008896"/>
    </source>
</evidence>
<feature type="binding site" evidence="7">
    <location>
        <position position="142"/>
    </location>
    <ligand>
        <name>carbamoyl phosphate</name>
        <dbReference type="ChEBI" id="CHEBI:58228"/>
    </ligand>
</feature>
<evidence type="ECO:0000259" key="9">
    <source>
        <dbReference type="Pfam" id="PF02729"/>
    </source>
</evidence>
<feature type="domain" description="Aspartate/ornithine carbamoyltransferase Asp/Orn-binding" evidence="8">
    <location>
        <begin position="158"/>
        <end position="302"/>
    </location>
</feature>
<reference evidence="11" key="1">
    <citation type="submission" date="2016-09" db="EMBL/GenBank/DDBJ databases">
        <title>Draft genome sequence of a novel species of the family Streptococcaceae isolated from flowers.</title>
        <authorList>
            <person name="Chuah L.-O."/>
            <person name="Yap K.-P."/>
            <person name="Thong K.L."/>
            <person name="Liong M.T."/>
            <person name="Ahmad R."/>
            <person name="Rusul G."/>
        </authorList>
    </citation>
    <scope>NUCLEOTIDE SEQUENCE [LARGE SCALE GENOMIC DNA]</scope>
    <source>
        <strain evidence="11">DF1</strain>
    </source>
</reference>
<feature type="binding site" evidence="7">
    <location>
        <position position="265"/>
    </location>
    <ligand>
        <name>carbamoyl phosphate</name>
        <dbReference type="ChEBI" id="CHEBI:58228"/>
    </ligand>
</feature>
<dbReference type="Gene3D" id="3.40.50.1370">
    <property type="entry name" value="Aspartate/ornithine carbamoyltransferase"/>
    <property type="match status" value="2"/>
</dbReference>
<feature type="binding site" evidence="7">
    <location>
        <position position="59"/>
    </location>
    <ligand>
        <name>carbamoyl phosphate</name>
        <dbReference type="ChEBI" id="CHEBI:58228"/>
    </ligand>
</feature>
<feature type="binding site" evidence="7">
    <location>
        <position position="139"/>
    </location>
    <ligand>
        <name>carbamoyl phosphate</name>
        <dbReference type="ChEBI" id="CHEBI:58228"/>
    </ligand>
</feature>
<keyword evidence="3 7" id="KW-0808">Transferase</keyword>
<dbReference type="GO" id="GO:0005829">
    <property type="term" value="C:cytosol"/>
    <property type="evidence" value="ECO:0007669"/>
    <property type="project" value="TreeGrafter"/>
</dbReference>
<protein>
    <recommendedName>
        <fullName evidence="7">Aspartate carbamoyltransferase</fullName>
        <ecNumber evidence="7">2.1.3.2</ecNumber>
    </recommendedName>
    <alternativeName>
        <fullName evidence="7">Aspartate transcarbamylase</fullName>
        <shortName evidence="7">ATCase</shortName>
    </alternativeName>
</protein>
<dbReference type="PROSITE" id="PS00097">
    <property type="entry name" value="CARBAMOYLTRANSFERASE"/>
    <property type="match status" value="1"/>
</dbReference>
<accession>A0A1E8GMX1</accession>
<dbReference type="HAMAP" id="MF_00001">
    <property type="entry name" value="Asp_carb_tr"/>
    <property type="match status" value="1"/>
</dbReference>
<dbReference type="InterPro" id="IPR006132">
    <property type="entry name" value="Asp/Orn_carbamoyltranf_P-bd"/>
</dbReference>
<feature type="domain" description="Aspartate/ornithine carbamoyltransferase carbamoyl-P binding" evidence="9">
    <location>
        <begin position="11"/>
        <end position="152"/>
    </location>
</feature>
<dbReference type="EC" id="2.1.3.2" evidence="7"/>
<dbReference type="GO" id="GO:0006207">
    <property type="term" value="P:'de novo' pyrimidine nucleobase biosynthetic process"/>
    <property type="evidence" value="ECO:0007669"/>
    <property type="project" value="InterPro"/>
</dbReference>
<dbReference type="PANTHER" id="PTHR45753">
    <property type="entry name" value="ORNITHINE CARBAMOYLTRANSFERASE, MITOCHONDRIAL"/>
    <property type="match status" value="1"/>
</dbReference>
<dbReference type="InterPro" id="IPR006130">
    <property type="entry name" value="Asp/Orn_carbamoylTrfase"/>
</dbReference>
<name>A0A1E8GMX1_9LACT</name>
<dbReference type="PRINTS" id="PR00100">
    <property type="entry name" value="AOTCASE"/>
</dbReference>
<dbReference type="GO" id="GO:0004070">
    <property type="term" value="F:aspartate carbamoyltransferase activity"/>
    <property type="evidence" value="ECO:0007669"/>
    <property type="project" value="UniProtKB-UniRule"/>
</dbReference>
<dbReference type="InterPro" id="IPR002082">
    <property type="entry name" value="Asp_carbamoyltransf"/>
</dbReference>
<evidence type="ECO:0000256" key="1">
    <source>
        <dbReference type="ARBA" id="ARBA00004852"/>
    </source>
</evidence>
<dbReference type="GO" id="GO:0016597">
    <property type="term" value="F:amino acid binding"/>
    <property type="evidence" value="ECO:0007669"/>
    <property type="project" value="InterPro"/>
</dbReference>
<sequence length="317" mass="36099">MINQDGKLALQHLVTMETLSNEEVMALVENAQEYKKTNPSAQSLKEEFVANMFFESSTRTHKSFEVAERRLGYKVVDFDASTSSVNKGETLYDTVLTMSAIGIDVCVIRHPQDSYYEELIASPTIKSSIVNGGDGSGQHPSQCLLDLMTIYEEFGHFDGLKIAIAGDLSHSRVAKSNMIMLKRLGAELYFIAPDEWHTDEFDEYGKHVQLDDVIEELDVLMLLRVQHERHHGSEEFSEAKYNKEFGLTHERYDRLKDTAIIMHPAPVNRGVEIDDDLVESPKSRIVEQMTNGVYVRMAILDAIMNYRNQQKLDEENK</sequence>
<evidence type="ECO:0000313" key="10">
    <source>
        <dbReference type="EMBL" id="OFI49366.1"/>
    </source>
</evidence>
<comment type="catalytic activity">
    <reaction evidence="6 7">
        <text>carbamoyl phosphate + L-aspartate = N-carbamoyl-L-aspartate + phosphate + H(+)</text>
        <dbReference type="Rhea" id="RHEA:20013"/>
        <dbReference type="ChEBI" id="CHEBI:15378"/>
        <dbReference type="ChEBI" id="CHEBI:29991"/>
        <dbReference type="ChEBI" id="CHEBI:32814"/>
        <dbReference type="ChEBI" id="CHEBI:43474"/>
        <dbReference type="ChEBI" id="CHEBI:58228"/>
        <dbReference type="EC" id="2.1.3.2"/>
    </reaction>
</comment>
<evidence type="ECO:0000259" key="8">
    <source>
        <dbReference type="Pfam" id="PF00185"/>
    </source>
</evidence>
<keyword evidence="11" id="KW-1185">Reference proteome</keyword>
<organism evidence="10 11">
    <name type="scientific">Floricoccus tropicus</name>
    <dbReference type="NCBI Taxonomy" id="1859473"/>
    <lineage>
        <taxon>Bacteria</taxon>
        <taxon>Bacillati</taxon>
        <taxon>Bacillota</taxon>
        <taxon>Bacilli</taxon>
        <taxon>Lactobacillales</taxon>
        <taxon>Streptococcaceae</taxon>
        <taxon>Floricoccus</taxon>
    </lineage>
</organism>
<evidence type="ECO:0000256" key="4">
    <source>
        <dbReference type="ARBA" id="ARBA00022975"/>
    </source>
</evidence>
<dbReference type="SUPFAM" id="SSF53671">
    <property type="entry name" value="Aspartate/ornithine carbamoyltransferase"/>
    <property type="match status" value="1"/>
</dbReference>
<feature type="binding site" evidence="7">
    <location>
        <position position="109"/>
    </location>
    <ligand>
        <name>carbamoyl phosphate</name>
        <dbReference type="ChEBI" id="CHEBI:58228"/>
    </ligand>
</feature>
<dbReference type="Pfam" id="PF02729">
    <property type="entry name" value="OTCace_N"/>
    <property type="match status" value="1"/>
</dbReference>
<dbReference type="EMBL" id="MKIR01000012">
    <property type="protein sequence ID" value="OFI49366.1"/>
    <property type="molecule type" value="Genomic_DNA"/>
</dbReference>
<dbReference type="Proteomes" id="UP000178622">
    <property type="component" value="Unassembled WGS sequence"/>
</dbReference>
<comment type="pathway">
    <text evidence="1 7">Pyrimidine metabolism; UMP biosynthesis via de novo pathway; (S)-dihydroorotate from bicarbonate: step 2/3.</text>
</comment>
<evidence type="ECO:0000256" key="5">
    <source>
        <dbReference type="ARBA" id="ARBA00043884"/>
    </source>
</evidence>
<dbReference type="GO" id="GO:0044205">
    <property type="term" value="P:'de novo' UMP biosynthetic process"/>
    <property type="evidence" value="ECO:0007669"/>
    <property type="project" value="UniProtKB-UniRule"/>
</dbReference>
<dbReference type="OrthoDB" id="9774690at2"/>
<dbReference type="InterPro" id="IPR006131">
    <property type="entry name" value="Asp_carbamoyltransf_Asp/Orn-bd"/>
</dbReference>
<dbReference type="NCBIfam" id="TIGR00670">
    <property type="entry name" value="asp_carb_tr"/>
    <property type="match status" value="1"/>
</dbReference>
<comment type="similarity">
    <text evidence="2 7">Belongs to the aspartate/ornithine carbamoyltransferase superfamily. ATCase family.</text>
</comment>
<feature type="binding site" evidence="7">
    <location>
        <position position="60"/>
    </location>
    <ligand>
        <name>carbamoyl phosphate</name>
        <dbReference type="ChEBI" id="CHEBI:58228"/>
    </ligand>
</feature>
<evidence type="ECO:0000313" key="11">
    <source>
        <dbReference type="Proteomes" id="UP000178622"/>
    </source>
</evidence>
<dbReference type="AlphaFoldDB" id="A0A1E8GMX1"/>
<feature type="binding site" evidence="7">
    <location>
        <position position="224"/>
    </location>
    <ligand>
        <name>L-aspartate</name>
        <dbReference type="ChEBI" id="CHEBI:29991"/>
    </ligand>
</feature>
<feature type="binding site" evidence="7">
    <location>
        <position position="87"/>
    </location>
    <ligand>
        <name>L-aspartate</name>
        <dbReference type="ChEBI" id="CHEBI:29991"/>
    </ligand>
</feature>
<dbReference type="GO" id="GO:0006520">
    <property type="term" value="P:amino acid metabolic process"/>
    <property type="evidence" value="ECO:0007669"/>
    <property type="project" value="InterPro"/>
</dbReference>
<proteinExistence type="inferred from homology"/>
<dbReference type="InterPro" id="IPR036901">
    <property type="entry name" value="Asp/Orn_carbamoylTrfase_sf"/>
</dbReference>
<dbReference type="PANTHER" id="PTHR45753:SF6">
    <property type="entry name" value="ASPARTATE CARBAMOYLTRANSFERASE"/>
    <property type="match status" value="1"/>
</dbReference>
<comment type="subunit">
    <text evidence="7">Heterododecamer (2C3:3R2) of six catalytic PyrB chains organized as two trimers (C3), and six regulatory PyrI chains organized as three dimers (R2).</text>
</comment>
<dbReference type="PRINTS" id="PR00101">
    <property type="entry name" value="ATCASE"/>
</dbReference>
<keyword evidence="4 7" id="KW-0665">Pyrimidine biosynthesis</keyword>
<dbReference type="STRING" id="1859473.BG261_01935"/>